<organism evidence="3 4">
    <name type="scientific">Macrolepiota fuliginosa MF-IS2</name>
    <dbReference type="NCBI Taxonomy" id="1400762"/>
    <lineage>
        <taxon>Eukaryota</taxon>
        <taxon>Fungi</taxon>
        <taxon>Dikarya</taxon>
        <taxon>Basidiomycota</taxon>
        <taxon>Agaricomycotina</taxon>
        <taxon>Agaricomycetes</taxon>
        <taxon>Agaricomycetidae</taxon>
        <taxon>Agaricales</taxon>
        <taxon>Agaricineae</taxon>
        <taxon>Agaricaceae</taxon>
        <taxon>Macrolepiota</taxon>
    </lineage>
</organism>
<evidence type="ECO:0000313" key="3">
    <source>
        <dbReference type="EMBL" id="KAF9454698.1"/>
    </source>
</evidence>
<proteinExistence type="predicted"/>
<keyword evidence="2" id="KW-0732">Signal</keyword>
<evidence type="ECO:0000256" key="1">
    <source>
        <dbReference type="SAM" id="MobiDB-lite"/>
    </source>
</evidence>
<evidence type="ECO:0008006" key="5">
    <source>
        <dbReference type="Google" id="ProtNLM"/>
    </source>
</evidence>
<gene>
    <name evidence="3" type="ORF">P691DRAFT_804048</name>
</gene>
<dbReference type="Proteomes" id="UP000807342">
    <property type="component" value="Unassembled WGS sequence"/>
</dbReference>
<evidence type="ECO:0000256" key="2">
    <source>
        <dbReference type="SAM" id="SignalP"/>
    </source>
</evidence>
<protein>
    <recommendedName>
        <fullName evidence="5">Secreted protein</fullName>
    </recommendedName>
</protein>
<dbReference type="AlphaFoldDB" id="A0A9P5XNL6"/>
<evidence type="ECO:0000313" key="4">
    <source>
        <dbReference type="Proteomes" id="UP000807342"/>
    </source>
</evidence>
<name>A0A9P5XNL6_9AGAR</name>
<keyword evidence="4" id="KW-1185">Reference proteome</keyword>
<dbReference type="EMBL" id="MU151052">
    <property type="protein sequence ID" value="KAF9454698.1"/>
    <property type="molecule type" value="Genomic_DNA"/>
</dbReference>
<reference evidence="3" key="1">
    <citation type="submission" date="2020-11" db="EMBL/GenBank/DDBJ databases">
        <authorList>
            <consortium name="DOE Joint Genome Institute"/>
            <person name="Ahrendt S."/>
            <person name="Riley R."/>
            <person name="Andreopoulos W."/>
            <person name="Labutti K."/>
            <person name="Pangilinan J."/>
            <person name="Ruiz-Duenas F.J."/>
            <person name="Barrasa J.M."/>
            <person name="Sanchez-Garcia M."/>
            <person name="Camarero S."/>
            <person name="Miyauchi S."/>
            <person name="Serrano A."/>
            <person name="Linde D."/>
            <person name="Babiker R."/>
            <person name="Drula E."/>
            <person name="Ayuso-Fernandez I."/>
            <person name="Pacheco R."/>
            <person name="Padilla G."/>
            <person name="Ferreira P."/>
            <person name="Barriuso J."/>
            <person name="Kellner H."/>
            <person name="Castanera R."/>
            <person name="Alfaro M."/>
            <person name="Ramirez L."/>
            <person name="Pisabarro A.G."/>
            <person name="Kuo A."/>
            <person name="Tritt A."/>
            <person name="Lipzen A."/>
            <person name="He G."/>
            <person name="Yan M."/>
            <person name="Ng V."/>
            <person name="Cullen D."/>
            <person name="Martin F."/>
            <person name="Rosso M.-N."/>
            <person name="Henrissat B."/>
            <person name="Hibbett D."/>
            <person name="Martinez A.T."/>
            <person name="Grigoriev I.V."/>
        </authorList>
    </citation>
    <scope>NUCLEOTIDE SEQUENCE</scope>
    <source>
        <strain evidence="3">MF-IS2</strain>
    </source>
</reference>
<feature type="chain" id="PRO_5040460488" description="Secreted protein" evidence="2">
    <location>
        <begin position="29"/>
        <end position="143"/>
    </location>
</feature>
<comment type="caution">
    <text evidence="3">The sequence shown here is derived from an EMBL/GenBank/DDBJ whole genome shotgun (WGS) entry which is preliminary data.</text>
</comment>
<sequence length="143" mass="16237">MNPHFRPTTTIMNLILILPALVSHFCCGNPNLRSTHDYTWILSVAGFMQSLARTSHQPPHPFSTRGGFTRNHDLRRNHNQHHSSTLPVKVPTVPNDHAYTHIMHPLPPNHQRGVDIELSTRSNTSVVRTPLIPTSSTRPQLYF</sequence>
<feature type="region of interest" description="Disordered" evidence="1">
    <location>
        <begin position="55"/>
        <end position="90"/>
    </location>
</feature>
<feature type="signal peptide" evidence="2">
    <location>
        <begin position="1"/>
        <end position="28"/>
    </location>
</feature>
<accession>A0A9P5XNL6</accession>